<sequence>MDGGSWWYGNVRTPNPVMSQATSISERSLFVVGCIALVNFRMVSNRESALRSRRRKQGQLSDLESQVERLKGENATLFQQLSDANQQFSTAVTHNKILKSDVEALRIKVKMADDMVARSAVSCSLGDLGLAPYVNSRKMCQALNVLIGLDLLGSDAFRGPTVGTRVQNSPVQSTASLESLDNRKTNEVTSCAADICP</sequence>
<dbReference type="PROSITE" id="PS50217">
    <property type="entry name" value="BZIP"/>
    <property type="match status" value="1"/>
</dbReference>
<dbReference type="EMBL" id="NCVQ01000007">
    <property type="protein sequence ID" value="PWZ18582.1"/>
    <property type="molecule type" value="Genomic_DNA"/>
</dbReference>
<keyword evidence="4" id="KW-0804">Transcription</keyword>
<evidence type="ECO:0000313" key="8">
    <source>
        <dbReference type="EMBL" id="PWZ18582.1"/>
    </source>
</evidence>
<dbReference type="CDD" id="cd14702">
    <property type="entry name" value="bZIP_plant_GBF1"/>
    <property type="match status" value="1"/>
</dbReference>
<keyword evidence="3" id="KW-0238">DNA-binding</keyword>
<evidence type="ECO:0000256" key="2">
    <source>
        <dbReference type="ARBA" id="ARBA00023015"/>
    </source>
</evidence>
<keyword evidence="6" id="KW-0175">Coiled coil</keyword>
<feature type="domain" description="BZIP" evidence="7">
    <location>
        <begin position="41"/>
        <end position="87"/>
    </location>
</feature>
<reference evidence="8" key="1">
    <citation type="journal article" date="2018" name="Nat. Genet.">
        <title>Extensive intraspecific gene order and gene structural variations between Mo17 and other maize genomes.</title>
        <authorList>
            <person name="Sun S."/>
            <person name="Zhou Y."/>
            <person name="Chen J."/>
            <person name="Shi J."/>
            <person name="Zhao H."/>
            <person name="Zhao H."/>
            <person name="Song W."/>
            <person name="Zhang M."/>
            <person name="Cui Y."/>
            <person name="Dong X."/>
            <person name="Liu H."/>
            <person name="Ma X."/>
            <person name="Jiao Y."/>
            <person name="Wang B."/>
            <person name="Wei X."/>
            <person name="Stein J.C."/>
            <person name="Glaubitz J.C."/>
            <person name="Lu F."/>
            <person name="Yu G."/>
            <person name="Liang C."/>
            <person name="Fengler K."/>
            <person name="Li B."/>
            <person name="Rafalski A."/>
            <person name="Schnable P.S."/>
            <person name="Ware D.H."/>
            <person name="Buckler E.S."/>
            <person name="Lai J."/>
        </authorList>
    </citation>
    <scope>NUCLEOTIDE SEQUENCE [LARGE SCALE GENOMIC DNA]</scope>
    <source>
        <tissue evidence="8">Seedling</tissue>
    </source>
</reference>
<dbReference type="SMART" id="SM00338">
    <property type="entry name" value="BRLZ"/>
    <property type="match status" value="1"/>
</dbReference>
<dbReference type="PANTHER" id="PTHR47693:SF2">
    <property type="entry name" value="BZIP TRANSCRIPTION FACTOR RISBZ5"/>
    <property type="match status" value="1"/>
</dbReference>
<comment type="subcellular location">
    <subcellularLocation>
        <location evidence="1">Nucleus</location>
    </subcellularLocation>
</comment>
<dbReference type="AlphaFoldDB" id="A0A3L6EC99"/>
<dbReference type="InterPro" id="IPR046347">
    <property type="entry name" value="bZIP_sf"/>
</dbReference>
<dbReference type="GO" id="GO:0003700">
    <property type="term" value="F:DNA-binding transcription factor activity"/>
    <property type="evidence" value="ECO:0007669"/>
    <property type="project" value="InterPro"/>
</dbReference>
<accession>A0A3L6EC99</accession>
<dbReference type="GO" id="GO:0005634">
    <property type="term" value="C:nucleus"/>
    <property type="evidence" value="ECO:0007669"/>
    <property type="project" value="UniProtKB-SubCell"/>
</dbReference>
<feature type="coiled-coil region" evidence="6">
    <location>
        <begin position="53"/>
        <end position="87"/>
    </location>
</feature>
<evidence type="ECO:0000256" key="4">
    <source>
        <dbReference type="ARBA" id="ARBA00023163"/>
    </source>
</evidence>
<dbReference type="InterPro" id="IPR044168">
    <property type="entry name" value="RISBZ3/4/5"/>
</dbReference>
<evidence type="ECO:0000259" key="7">
    <source>
        <dbReference type="PROSITE" id="PS50217"/>
    </source>
</evidence>
<evidence type="ECO:0000256" key="6">
    <source>
        <dbReference type="SAM" id="Coils"/>
    </source>
</evidence>
<dbReference type="PANTHER" id="PTHR47693">
    <property type="entry name" value="BZIP TRANSCRIPTION FACTOR RISBZ3-RELATED"/>
    <property type="match status" value="1"/>
</dbReference>
<dbReference type="SUPFAM" id="SSF57959">
    <property type="entry name" value="Leucine zipper domain"/>
    <property type="match status" value="1"/>
</dbReference>
<evidence type="ECO:0000256" key="5">
    <source>
        <dbReference type="ARBA" id="ARBA00023242"/>
    </source>
</evidence>
<dbReference type="InterPro" id="IPR004827">
    <property type="entry name" value="bZIP"/>
</dbReference>
<dbReference type="Pfam" id="PF00170">
    <property type="entry name" value="bZIP_1"/>
    <property type="match status" value="1"/>
</dbReference>
<evidence type="ECO:0000256" key="3">
    <source>
        <dbReference type="ARBA" id="ARBA00023125"/>
    </source>
</evidence>
<proteinExistence type="predicted"/>
<name>A0A3L6EC99_MAIZE</name>
<keyword evidence="5" id="KW-0539">Nucleus</keyword>
<dbReference type="ExpressionAtlas" id="A0A3L6EC99">
    <property type="expression patterns" value="baseline and differential"/>
</dbReference>
<protein>
    <submittedName>
        <fullName evidence="8">Basic leucine zipper 9</fullName>
    </submittedName>
</protein>
<dbReference type="FunFam" id="1.20.5.170:FF:000020">
    <property type="entry name" value="BZIP transcription factor"/>
    <property type="match status" value="1"/>
</dbReference>
<dbReference type="Gene3D" id="1.20.5.170">
    <property type="match status" value="1"/>
</dbReference>
<keyword evidence="2" id="KW-0805">Transcription regulation</keyword>
<evidence type="ECO:0000256" key="1">
    <source>
        <dbReference type="ARBA" id="ARBA00004123"/>
    </source>
</evidence>
<dbReference type="GO" id="GO:0003677">
    <property type="term" value="F:DNA binding"/>
    <property type="evidence" value="ECO:0007669"/>
    <property type="project" value="UniProtKB-KW"/>
</dbReference>
<dbReference type="Proteomes" id="UP000251960">
    <property type="component" value="Chromosome 6"/>
</dbReference>
<dbReference type="InterPro" id="IPR045314">
    <property type="entry name" value="bZIP_plant_GBF1"/>
</dbReference>
<organism evidence="8">
    <name type="scientific">Zea mays</name>
    <name type="common">Maize</name>
    <dbReference type="NCBI Taxonomy" id="4577"/>
    <lineage>
        <taxon>Eukaryota</taxon>
        <taxon>Viridiplantae</taxon>
        <taxon>Streptophyta</taxon>
        <taxon>Embryophyta</taxon>
        <taxon>Tracheophyta</taxon>
        <taxon>Spermatophyta</taxon>
        <taxon>Magnoliopsida</taxon>
        <taxon>Liliopsida</taxon>
        <taxon>Poales</taxon>
        <taxon>Poaceae</taxon>
        <taxon>PACMAD clade</taxon>
        <taxon>Panicoideae</taxon>
        <taxon>Andropogonodae</taxon>
        <taxon>Andropogoneae</taxon>
        <taxon>Tripsacinae</taxon>
        <taxon>Zea</taxon>
    </lineage>
</organism>
<comment type="caution">
    <text evidence="8">The sequence shown here is derived from an EMBL/GenBank/DDBJ whole genome shotgun (WGS) entry which is preliminary data.</text>
</comment>
<gene>
    <name evidence="8" type="primary">BZIP9_1</name>
    <name evidence="8" type="ORF">Zm00014a_031988</name>
</gene>